<sequence length="316" mass="35021">MGISDVHDAVLPYLAMISPNLASTVPPPTTFPLSTTHILMLLIPPTILLPLLPSSSIPFLLLPLGIAPPVIFHPAFLYAAVWTQGFLRPARLKAWRAKAERWVLTDRLDDAIAQSEIREVRVWENERLDPNWRAEVVKTSSNSTADRDPSTIKAGGGEGTTLLIPPESAWSSSFLKSAERRPWVRVLPRDPTHSLWSEALPNLPPSPTSPTTTHHHNNNNTNSDGRVALSLIPGWSFVPREEWRVDLAANWSTSDCDEAGWVYCDDQWEHAAARPLVVPVPVNVARAGGKGDAGAGVPIYVTRRRQWWRRVYSTAP</sequence>
<evidence type="ECO:0000313" key="1">
    <source>
        <dbReference type="EMBL" id="KAJ9123891.1"/>
    </source>
</evidence>
<gene>
    <name evidence="1" type="ORF">QFC22_000679</name>
</gene>
<protein>
    <submittedName>
        <fullName evidence="1">Uncharacterized protein</fullName>
    </submittedName>
</protein>
<evidence type="ECO:0000313" key="2">
    <source>
        <dbReference type="Proteomes" id="UP001243375"/>
    </source>
</evidence>
<dbReference type="Proteomes" id="UP001243375">
    <property type="component" value="Unassembled WGS sequence"/>
</dbReference>
<proteinExistence type="predicted"/>
<keyword evidence="2" id="KW-1185">Reference proteome</keyword>
<dbReference type="EMBL" id="JASBWU010000002">
    <property type="protein sequence ID" value="KAJ9123891.1"/>
    <property type="molecule type" value="Genomic_DNA"/>
</dbReference>
<comment type="caution">
    <text evidence="1">The sequence shown here is derived from an EMBL/GenBank/DDBJ whole genome shotgun (WGS) entry which is preliminary data.</text>
</comment>
<organism evidence="1 2">
    <name type="scientific">Naganishia vaughanmartiniae</name>
    <dbReference type="NCBI Taxonomy" id="1424756"/>
    <lineage>
        <taxon>Eukaryota</taxon>
        <taxon>Fungi</taxon>
        <taxon>Dikarya</taxon>
        <taxon>Basidiomycota</taxon>
        <taxon>Agaricomycotina</taxon>
        <taxon>Tremellomycetes</taxon>
        <taxon>Filobasidiales</taxon>
        <taxon>Filobasidiaceae</taxon>
        <taxon>Naganishia</taxon>
    </lineage>
</organism>
<accession>A0ACC2XJS2</accession>
<reference evidence="1" key="1">
    <citation type="submission" date="2023-04" db="EMBL/GenBank/DDBJ databases">
        <title>Draft Genome sequencing of Naganishia species isolated from polar environments using Oxford Nanopore Technology.</title>
        <authorList>
            <person name="Leo P."/>
            <person name="Venkateswaran K."/>
        </authorList>
    </citation>
    <scope>NUCLEOTIDE SEQUENCE</scope>
    <source>
        <strain evidence="1">MNA-CCFEE 5425</strain>
    </source>
</reference>
<name>A0ACC2XJS2_9TREE</name>